<reference evidence="1 2" key="1">
    <citation type="submission" date="2018-11" db="EMBL/GenBank/DDBJ databases">
        <authorList>
            <consortium name="Pathogen Informatics"/>
        </authorList>
    </citation>
    <scope>NUCLEOTIDE SEQUENCE [LARGE SCALE GENOMIC DNA]</scope>
</reference>
<dbReference type="Proteomes" id="UP000270094">
    <property type="component" value="Unassembled WGS sequence"/>
</dbReference>
<protein>
    <submittedName>
        <fullName evidence="1">Uncharacterized protein</fullName>
    </submittedName>
</protein>
<dbReference type="OrthoDB" id="5793380at2759"/>
<accession>A0A3P7JIM5</accession>
<organism evidence="1 2">
    <name type="scientific">Strongylus vulgaris</name>
    <name type="common">Blood worm</name>
    <dbReference type="NCBI Taxonomy" id="40348"/>
    <lineage>
        <taxon>Eukaryota</taxon>
        <taxon>Metazoa</taxon>
        <taxon>Ecdysozoa</taxon>
        <taxon>Nematoda</taxon>
        <taxon>Chromadorea</taxon>
        <taxon>Rhabditida</taxon>
        <taxon>Rhabditina</taxon>
        <taxon>Rhabditomorpha</taxon>
        <taxon>Strongyloidea</taxon>
        <taxon>Strongylidae</taxon>
        <taxon>Strongylus</taxon>
    </lineage>
</organism>
<name>A0A3P7JIM5_STRVU</name>
<keyword evidence="2" id="KW-1185">Reference proteome</keyword>
<dbReference type="AlphaFoldDB" id="A0A3P7JIM5"/>
<gene>
    <name evidence="1" type="ORF">SVUK_LOCUS18254</name>
</gene>
<dbReference type="EMBL" id="UYYB01121952">
    <property type="protein sequence ID" value="VDM83256.1"/>
    <property type="molecule type" value="Genomic_DNA"/>
</dbReference>
<evidence type="ECO:0000313" key="1">
    <source>
        <dbReference type="EMBL" id="VDM83256.1"/>
    </source>
</evidence>
<evidence type="ECO:0000313" key="2">
    <source>
        <dbReference type="Proteomes" id="UP000270094"/>
    </source>
</evidence>
<proteinExistence type="predicted"/>
<sequence length="113" mass="12863">MDSFIADTCQEKKREEYSVDDYLEWEHNEFLRSLRTALLPDTADGDFRAALNTGMLDVVPALFNVPPQPSGSCHRRNQTIDFEERVHVYTSFEDLLIDLVLSSKIAEGMLGPI</sequence>